<dbReference type="Pfam" id="PF00252">
    <property type="entry name" value="Ribosomal_L16"/>
    <property type="match status" value="1"/>
</dbReference>
<dbReference type="GO" id="GO:0005762">
    <property type="term" value="C:mitochondrial large ribosomal subunit"/>
    <property type="evidence" value="ECO:0007669"/>
    <property type="project" value="TreeGrafter"/>
</dbReference>
<keyword evidence="3 4" id="KW-0687">Ribonucleoprotein</keyword>
<dbReference type="Gene3D" id="3.90.1170.10">
    <property type="entry name" value="Ribosomal protein L10e/L16"/>
    <property type="match status" value="1"/>
</dbReference>
<reference evidence="6" key="2">
    <citation type="submission" date="2015-01" db="EMBL/GenBank/DDBJ databases">
        <title>Evolutionary Origins and Diversification of the Mycorrhizal Mutualists.</title>
        <authorList>
            <consortium name="DOE Joint Genome Institute"/>
            <consortium name="Mycorrhizal Genomics Consortium"/>
            <person name="Kohler A."/>
            <person name="Kuo A."/>
            <person name="Nagy L.G."/>
            <person name="Floudas D."/>
            <person name="Copeland A."/>
            <person name="Barry K.W."/>
            <person name="Cichocki N."/>
            <person name="Veneault-Fourrey C."/>
            <person name="LaButti K."/>
            <person name="Lindquist E.A."/>
            <person name="Lipzen A."/>
            <person name="Lundell T."/>
            <person name="Morin E."/>
            <person name="Murat C."/>
            <person name="Riley R."/>
            <person name="Ohm R."/>
            <person name="Sun H."/>
            <person name="Tunlid A."/>
            <person name="Henrissat B."/>
            <person name="Grigoriev I.V."/>
            <person name="Hibbett D.S."/>
            <person name="Martin F."/>
        </authorList>
    </citation>
    <scope>NUCLEOTIDE SEQUENCE [LARGE SCALE GENOMIC DNA]</scope>
    <source>
        <strain evidence="6">Marx 270</strain>
    </source>
</reference>
<dbReference type="FunCoup" id="A0A0C3NMS6">
    <property type="interactions" value="39"/>
</dbReference>
<evidence type="ECO:0000256" key="1">
    <source>
        <dbReference type="ARBA" id="ARBA00008931"/>
    </source>
</evidence>
<dbReference type="InterPro" id="IPR047873">
    <property type="entry name" value="Ribosomal_uL16"/>
</dbReference>
<dbReference type="PANTHER" id="PTHR12220">
    <property type="entry name" value="50S/60S RIBOSOMAL PROTEIN L16"/>
    <property type="match status" value="1"/>
</dbReference>
<protein>
    <submittedName>
        <fullName evidence="5">Uncharacterized protein</fullName>
    </submittedName>
</protein>
<dbReference type="InterPro" id="IPR000114">
    <property type="entry name" value="Ribosomal_uL16_bact-type"/>
</dbReference>
<reference evidence="5 6" key="1">
    <citation type="submission" date="2014-04" db="EMBL/GenBank/DDBJ databases">
        <authorList>
            <consortium name="DOE Joint Genome Institute"/>
            <person name="Kuo A."/>
            <person name="Kohler A."/>
            <person name="Costa M.D."/>
            <person name="Nagy L.G."/>
            <person name="Floudas D."/>
            <person name="Copeland A."/>
            <person name="Barry K.W."/>
            <person name="Cichocki N."/>
            <person name="Veneault-Fourrey C."/>
            <person name="LaButti K."/>
            <person name="Lindquist E.A."/>
            <person name="Lipzen A."/>
            <person name="Lundell T."/>
            <person name="Morin E."/>
            <person name="Murat C."/>
            <person name="Sun H."/>
            <person name="Tunlid A."/>
            <person name="Henrissat B."/>
            <person name="Grigoriev I.V."/>
            <person name="Hibbett D.S."/>
            <person name="Martin F."/>
            <person name="Nordberg H.P."/>
            <person name="Cantor M.N."/>
            <person name="Hua S.X."/>
        </authorList>
    </citation>
    <scope>NUCLEOTIDE SEQUENCE [LARGE SCALE GENOMIC DNA]</scope>
    <source>
        <strain evidence="5 6">Marx 270</strain>
    </source>
</reference>
<dbReference type="CDD" id="cd01433">
    <property type="entry name" value="Ribosomal_L16_L10e"/>
    <property type="match status" value="1"/>
</dbReference>
<dbReference type="HOGENOM" id="CLU_078858_0_0_1"/>
<gene>
    <name evidence="5" type="ORF">M404DRAFT_1006405</name>
</gene>
<accession>A0A0C3NMS6</accession>
<dbReference type="GO" id="GO:0019843">
    <property type="term" value="F:rRNA binding"/>
    <property type="evidence" value="ECO:0007669"/>
    <property type="project" value="InterPro"/>
</dbReference>
<dbReference type="InterPro" id="IPR016180">
    <property type="entry name" value="Ribosomal_uL16_dom"/>
</dbReference>
<keyword evidence="2 4" id="KW-0689">Ribosomal protein</keyword>
<dbReference type="NCBIfam" id="TIGR01164">
    <property type="entry name" value="rplP_bact"/>
    <property type="match status" value="1"/>
</dbReference>
<dbReference type="InterPro" id="IPR020798">
    <property type="entry name" value="Ribosomal_uL16_CS"/>
</dbReference>
<evidence type="ECO:0000256" key="4">
    <source>
        <dbReference type="RuleBase" id="RU004413"/>
    </source>
</evidence>
<evidence type="ECO:0000256" key="2">
    <source>
        <dbReference type="ARBA" id="ARBA00022980"/>
    </source>
</evidence>
<name>A0A0C3NMS6_PISTI</name>
<dbReference type="Proteomes" id="UP000054217">
    <property type="component" value="Unassembled WGS sequence"/>
</dbReference>
<dbReference type="GO" id="GO:0032543">
    <property type="term" value="P:mitochondrial translation"/>
    <property type="evidence" value="ECO:0007669"/>
    <property type="project" value="TreeGrafter"/>
</dbReference>
<dbReference type="PROSITE" id="PS00701">
    <property type="entry name" value="RIBOSOMAL_L16_2"/>
    <property type="match status" value="1"/>
</dbReference>
<evidence type="ECO:0000256" key="3">
    <source>
        <dbReference type="ARBA" id="ARBA00023274"/>
    </source>
</evidence>
<dbReference type="PANTHER" id="PTHR12220:SF13">
    <property type="entry name" value="LARGE RIBOSOMAL SUBUNIT PROTEIN UL16M"/>
    <property type="match status" value="1"/>
</dbReference>
<dbReference type="GO" id="GO:0003735">
    <property type="term" value="F:structural constituent of ribosome"/>
    <property type="evidence" value="ECO:0007669"/>
    <property type="project" value="InterPro"/>
</dbReference>
<dbReference type="AlphaFoldDB" id="A0A0C3NMS6"/>
<dbReference type="EMBL" id="KN832037">
    <property type="protein sequence ID" value="KIN96915.1"/>
    <property type="molecule type" value="Genomic_DNA"/>
</dbReference>
<dbReference type="SUPFAM" id="SSF54686">
    <property type="entry name" value="Ribosomal protein L16p/L10e"/>
    <property type="match status" value="1"/>
</dbReference>
<comment type="similarity">
    <text evidence="1 4">Belongs to the universal ribosomal protein uL16 family.</text>
</comment>
<organism evidence="5 6">
    <name type="scientific">Pisolithus tinctorius Marx 270</name>
    <dbReference type="NCBI Taxonomy" id="870435"/>
    <lineage>
        <taxon>Eukaryota</taxon>
        <taxon>Fungi</taxon>
        <taxon>Dikarya</taxon>
        <taxon>Basidiomycota</taxon>
        <taxon>Agaricomycotina</taxon>
        <taxon>Agaricomycetes</taxon>
        <taxon>Agaricomycetidae</taxon>
        <taxon>Boletales</taxon>
        <taxon>Sclerodermatineae</taxon>
        <taxon>Pisolithaceae</taxon>
        <taxon>Pisolithus</taxon>
    </lineage>
</organism>
<evidence type="ECO:0000313" key="6">
    <source>
        <dbReference type="Proteomes" id="UP000054217"/>
    </source>
</evidence>
<sequence>MTVSERTTAGVTCTPSLVLTSMWPLRLPVPRVQLGGVRFRSQLAPRQIQNVKRHKGRIPIPTGGSTRGTTLAFGDWGIRIKGMGVRFTAKQLMTAEEVIKRNIKVVKGAKVYLRVFPDIPVCIKGNETRMGKGKGTFEFWATRVPTGRVIFEIGGTPIREELAREALRQAADKLPTTFEFITRQSLPRLGNMVVQPSVSPASTTSTATAVHTL</sequence>
<evidence type="ECO:0000313" key="5">
    <source>
        <dbReference type="EMBL" id="KIN96915.1"/>
    </source>
</evidence>
<proteinExistence type="inferred from homology"/>
<dbReference type="OrthoDB" id="268521at2759"/>
<dbReference type="PRINTS" id="PR00060">
    <property type="entry name" value="RIBOSOMALL16"/>
</dbReference>
<dbReference type="InterPro" id="IPR036920">
    <property type="entry name" value="Ribosomal_uL16_sf"/>
</dbReference>
<dbReference type="STRING" id="870435.A0A0C3NMS6"/>
<keyword evidence="6" id="KW-1185">Reference proteome</keyword>
<dbReference type="InParanoid" id="A0A0C3NMS6"/>